<feature type="chain" id="PRO_5020636397" description="Lipoprotein SmpA/OmlA domain-containing protein" evidence="1">
    <location>
        <begin position="24"/>
        <end position="116"/>
    </location>
</feature>
<keyword evidence="1" id="KW-0732">Signal</keyword>
<gene>
    <name evidence="2" type="ORF">EDC34_101121</name>
</gene>
<dbReference type="RefSeq" id="WP_114958929.1">
    <property type="nucleotide sequence ID" value="NZ_MSZW01000013.1"/>
</dbReference>
<evidence type="ECO:0000313" key="2">
    <source>
        <dbReference type="EMBL" id="TCT25795.1"/>
    </source>
</evidence>
<keyword evidence="3" id="KW-1185">Reference proteome</keyword>
<dbReference type="Proteomes" id="UP000295414">
    <property type="component" value="Unassembled WGS sequence"/>
</dbReference>
<sequence>MDRLLRSLALASALLAASAGATAAVPAASGDTLLIQRVQQEPGNLPARGMTSAQVEAKYGAPSQRLQPAGGQKRAWPTIQRWAYPTFTVYFEKGRVIDAVANQASPDEIGPKPASR</sequence>
<accession>A0A4R3N9A3</accession>
<reference evidence="2 3" key="1">
    <citation type="submission" date="2019-03" db="EMBL/GenBank/DDBJ databases">
        <title>Genomic Encyclopedia of Type Strains, Phase IV (KMG-IV): sequencing the most valuable type-strain genomes for metagenomic binning, comparative biology and taxonomic classification.</title>
        <authorList>
            <person name="Goeker M."/>
        </authorList>
    </citation>
    <scope>NUCLEOTIDE SEQUENCE [LARGE SCALE GENOMIC DNA]</scope>
    <source>
        <strain evidence="2 3">DSM 13605</strain>
    </source>
</reference>
<organism evidence="2 3">
    <name type="scientific">Thermomonas haemolytica</name>
    <dbReference type="NCBI Taxonomy" id="141949"/>
    <lineage>
        <taxon>Bacteria</taxon>
        <taxon>Pseudomonadati</taxon>
        <taxon>Pseudomonadota</taxon>
        <taxon>Gammaproteobacteria</taxon>
        <taxon>Lysobacterales</taxon>
        <taxon>Lysobacteraceae</taxon>
        <taxon>Thermomonas</taxon>
    </lineage>
</organism>
<feature type="signal peptide" evidence="1">
    <location>
        <begin position="1"/>
        <end position="23"/>
    </location>
</feature>
<evidence type="ECO:0008006" key="4">
    <source>
        <dbReference type="Google" id="ProtNLM"/>
    </source>
</evidence>
<comment type="caution">
    <text evidence="2">The sequence shown here is derived from an EMBL/GenBank/DDBJ whole genome shotgun (WGS) entry which is preliminary data.</text>
</comment>
<proteinExistence type="predicted"/>
<name>A0A4R3N9A3_9GAMM</name>
<dbReference type="OrthoDB" id="7063662at2"/>
<protein>
    <recommendedName>
        <fullName evidence="4">Lipoprotein SmpA/OmlA domain-containing protein</fullName>
    </recommendedName>
</protein>
<dbReference type="EMBL" id="SMAP01000001">
    <property type="protein sequence ID" value="TCT25795.1"/>
    <property type="molecule type" value="Genomic_DNA"/>
</dbReference>
<evidence type="ECO:0000313" key="3">
    <source>
        <dbReference type="Proteomes" id="UP000295414"/>
    </source>
</evidence>
<evidence type="ECO:0000256" key="1">
    <source>
        <dbReference type="SAM" id="SignalP"/>
    </source>
</evidence>
<dbReference type="AlphaFoldDB" id="A0A4R3N9A3"/>